<gene>
    <name evidence="2" type="ORF">OG626_12480</name>
</gene>
<name>A0AAU3GTQ8_9ACTN</name>
<dbReference type="InterPro" id="IPR036375">
    <property type="entry name" value="Hemopexin-like_dom_sf"/>
</dbReference>
<dbReference type="PROSITE" id="PS51642">
    <property type="entry name" value="HEMOPEXIN_2"/>
    <property type="match status" value="2"/>
</dbReference>
<organism evidence="2">
    <name type="scientific">Streptomyces sp. NBC_01401</name>
    <dbReference type="NCBI Taxonomy" id="2903854"/>
    <lineage>
        <taxon>Bacteria</taxon>
        <taxon>Bacillati</taxon>
        <taxon>Actinomycetota</taxon>
        <taxon>Actinomycetes</taxon>
        <taxon>Kitasatosporales</taxon>
        <taxon>Streptomycetaceae</taxon>
        <taxon>Streptomyces</taxon>
    </lineage>
</organism>
<feature type="region of interest" description="Disordered" evidence="1">
    <location>
        <begin position="218"/>
        <end position="238"/>
    </location>
</feature>
<sequence length="336" mass="37471">MGEPQGEPRGTFRRRTARQPETTQGADGNYVGGDLRQEFTINVGTAADAKKVLGTSRTPSRRTILLGGATLAATAGALVAVRLTGTDGKKAQGPRPLSDLFAFNNRDFPPFDKAGFTKQIDAVMQTPDEKDRYWLFSGKNFTLIQVTRKERNLAEVVQNPGPLTDWSSLQAVNGESSPPFKKIDAVMQWPDDRNKYWIFSGSRFLRIHVADKWPHMDTRIPEDSKPSPLSDWSSLDSTSPSFKKIDAVTRTPDDDNEYWVFSGSHYLRLKVNDGHNDIVVQKPKPLSEWGGIGRYPSFAAGIDAVMQMPDIPKEYVVFSGQQYLRTSWTGSGWLVK</sequence>
<dbReference type="InterPro" id="IPR018487">
    <property type="entry name" value="Hemopexin-like_repeat"/>
</dbReference>
<proteinExistence type="predicted"/>
<dbReference type="Gene3D" id="2.110.10.10">
    <property type="entry name" value="Hemopexin-like domain"/>
    <property type="match status" value="2"/>
</dbReference>
<reference evidence="2" key="1">
    <citation type="submission" date="2022-10" db="EMBL/GenBank/DDBJ databases">
        <title>The complete genomes of actinobacterial strains from the NBC collection.</title>
        <authorList>
            <person name="Joergensen T.S."/>
            <person name="Alvarez Arevalo M."/>
            <person name="Sterndorff E.B."/>
            <person name="Faurdal D."/>
            <person name="Vuksanovic O."/>
            <person name="Mourched A.-S."/>
            <person name="Charusanti P."/>
            <person name="Shaw S."/>
            <person name="Blin K."/>
            <person name="Weber T."/>
        </authorList>
    </citation>
    <scope>NUCLEOTIDE SEQUENCE</scope>
    <source>
        <strain evidence="2">NBC_01401</strain>
    </source>
</reference>
<evidence type="ECO:0000256" key="1">
    <source>
        <dbReference type="SAM" id="MobiDB-lite"/>
    </source>
</evidence>
<feature type="compositionally biased region" description="Low complexity" evidence="1">
    <location>
        <begin position="226"/>
        <end position="238"/>
    </location>
</feature>
<dbReference type="AlphaFoldDB" id="A0AAU3GTQ8"/>
<dbReference type="SUPFAM" id="SSF50923">
    <property type="entry name" value="Hemopexin-like domain"/>
    <property type="match status" value="2"/>
</dbReference>
<evidence type="ECO:0000313" key="2">
    <source>
        <dbReference type="EMBL" id="WTY95655.1"/>
    </source>
</evidence>
<accession>A0AAU3GTQ8</accession>
<feature type="region of interest" description="Disordered" evidence="1">
    <location>
        <begin position="1"/>
        <end position="32"/>
    </location>
</feature>
<protein>
    <submittedName>
        <fullName evidence="2">Uncharacterized protein</fullName>
    </submittedName>
</protein>
<dbReference type="SMART" id="SM00120">
    <property type="entry name" value="HX"/>
    <property type="match status" value="3"/>
</dbReference>
<dbReference type="EMBL" id="CP109535">
    <property type="protein sequence ID" value="WTY95655.1"/>
    <property type="molecule type" value="Genomic_DNA"/>
</dbReference>